<feature type="region of interest" description="Disordered" evidence="1">
    <location>
        <begin position="117"/>
        <end position="139"/>
    </location>
</feature>
<protein>
    <submittedName>
        <fullName evidence="2">Uncharacterized protein</fullName>
    </submittedName>
</protein>
<organism evidence="2 3">
    <name type="scientific">Promicromonospora vindobonensis</name>
    <dbReference type="NCBI Taxonomy" id="195748"/>
    <lineage>
        <taxon>Bacteria</taxon>
        <taxon>Bacillati</taxon>
        <taxon>Actinomycetota</taxon>
        <taxon>Actinomycetes</taxon>
        <taxon>Micrococcales</taxon>
        <taxon>Promicromonosporaceae</taxon>
        <taxon>Promicromonospora</taxon>
    </lineage>
</organism>
<evidence type="ECO:0000256" key="1">
    <source>
        <dbReference type="SAM" id="MobiDB-lite"/>
    </source>
</evidence>
<gene>
    <name evidence="2" type="ORF">ACFS27_12485</name>
</gene>
<evidence type="ECO:0000313" key="2">
    <source>
        <dbReference type="EMBL" id="MFD2794366.1"/>
    </source>
</evidence>
<dbReference type="EMBL" id="JBHUOG010000001">
    <property type="protein sequence ID" value="MFD2794366.1"/>
    <property type="molecule type" value="Genomic_DNA"/>
</dbReference>
<accession>A0ABW5VWE0</accession>
<proteinExistence type="predicted"/>
<dbReference type="Proteomes" id="UP001597479">
    <property type="component" value="Unassembled WGS sequence"/>
</dbReference>
<reference evidence="3" key="1">
    <citation type="journal article" date="2019" name="Int. J. Syst. Evol. Microbiol.">
        <title>The Global Catalogue of Microorganisms (GCM) 10K type strain sequencing project: providing services to taxonomists for standard genome sequencing and annotation.</title>
        <authorList>
            <consortium name="The Broad Institute Genomics Platform"/>
            <consortium name="The Broad Institute Genome Sequencing Center for Infectious Disease"/>
            <person name="Wu L."/>
            <person name="Ma J."/>
        </authorList>
    </citation>
    <scope>NUCLEOTIDE SEQUENCE [LARGE SCALE GENOMIC DNA]</scope>
    <source>
        <strain evidence="3">CCM 7044</strain>
    </source>
</reference>
<keyword evidence="3" id="KW-1185">Reference proteome</keyword>
<dbReference type="RefSeq" id="WP_377183374.1">
    <property type="nucleotide sequence ID" value="NZ_JBHUOG010000001.1"/>
</dbReference>
<sequence length="139" mass="14420">MAATDSVGAGASVSVPSAGDALRFAAYVAELVGDDRVESVNWIADSVRPASKRLYVTVTDTMHGETVAHLLGLDVREDLEPLPGYGGRSSRDEGFSSWSGTSGNVPVFLSAPLALGGLPHRPTYDDWSETAPSDGQGAA</sequence>
<comment type="caution">
    <text evidence="2">The sequence shown here is derived from an EMBL/GenBank/DDBJ whole genome shotgun (WGS) entry which is preliminary data.</text>
</comment>
<evidence type="ECO:0000313" key="3">
    <source>
        <dbReference type="Proteomes" id="UP001597479"/>
    </source>
</evidence>
<name>A0ABW5VWE0_9MICO</name>